<comment type="similarity">
    <text evidence="1">Belongs to the PrpD family.</text>
</comment>
<dbReference type="Pfam" id="PF03972">
    <property type="entry name" value="MmgE_PrpD_N"/>
    <property type="match status" value="1"/>
</dbReference>
<accession>A0A6A6R3Z8</accession>
<feature type="region of interest" description="Disordered" evidence="2">
    <location>
        <begin position="95"/>
        <end position="114"/>
    </location>
</feature>
<evidence type="ECO:0000313" key="6">
    <source>
        <dbReference type="Proteomes" id="UP000799750"/>
    </source>
</evidence>
<dbReference type="Gene3D" id="1.10.4100.10">
    <property type="entry name" value="2-methylcitrate dehydratase PrpD"/>
    <property type="match status" value="1"/>
</dbReference>
<evidence type="ECO:0000259" key="4">
    <source>
        <dbReference type="Pfam" id="PF19305"/>
    </source>
</evidence>
<dbReference type="InterPro" id="IPR045337">
    <property type="entry name" value="MmgE_PrpD_C"/>
</dbReference>
<dbReference type="Gene3D" id="3.30.1330.120">
    <property type="entry name" value="2-methylcitrate dehydratase PrpD"/>
    <property type="match status" value="1"/>
</dbReference>
<dbReference type="OrthoDB" id="10055203at2759"/>
<gene>
    <name evidence="5" type="ORF">BU16DRAFT_453914</name>
</gene>
<sequence length="476" mass="50852">MAAQASDYDRVLQDTLDYIHHAPITSASAYDLARLSLLDALGTAIANLSSPDPTYRRLVGPMVPGTTVLCGFRLPGTSFELDPVKGAFDLGALITHPHGSTSGPPTTTPGHPSSTLGALLATADWLSRTRTRPAPASPEPPTGVSLRTLLTVQIEAYELYGCLAAHNPTLSPALLANVAATACVSHLLELSEEDALAALSNAWADAGALRVPGSGRKSWEVADAGARAVQHALLAQRGQPGVPMVLGAEGWGVQDAVLGGMDVRLPGVYGSLEKNAYFQLVPAAWWAVSAVEAAVGLVGMLLEMGLSVEKDVQNVVLRTTRAGKRSCGGGSGVGRRGDLGYVVAVVLLLEGEMVEEEDYEDDSAWARDPRVEALRGRMIVVEDEEFTRGYDDERTRSAANGIKLLLGVDAEVPEKVVEFPVGHPKREDTALMVGEKFRKNMQKGDFGDDRVDEMLEMVEVDDIEVADFVDLFWKWA</sequence>
<name>A0A6A6R3Z8_9PEZI</name>
<dbReference type="InterPro" id="IPR042188">
    <property type="entry name" value="MmgE/PrpD_sf_2"/>
</dbReference>
<reference evidence="5" key="1">
    <citation type="journal article" date="2020" name="Stud. Mycol.">
        <title>101 Dothideomycetes genomes: a test case for predicting lifestyles and emergence of pathogens.</title>
        <authorList>
            <person name="Haridas S."/>
            <person name="Albert R."/>
            <person name="Binder M."/>
            <person name="Bloem J."/>
            <person name="Labutti K."/>
            <person name="Salamov A."/>
            <person name="Andreopoulos B."/>
            <person name="Baker S."/>
            <person name="Barry K."/>
            <person name="Bills G."/>
            <person name="Bluhm B."/>
            <person name="Cannon C."/>
            <person name="Castanera R."/>
            <person name="Culley D."/>
            <person name="Daum C."/>
            <person name="Ezra D."/>
            <person name="Gonzalez J."/>
            <person name="Henrissat B."/>
            <person name="Kuo A."/>
            <person name="Liang C."/>
            <person name="Lipzen A."/>
            <person name="Lutzoni F."/>
            <person name="Magnuson J."/>
            <person name="Mondo S."/>
            <person name="Nolan M."/>
            <person name="Ohm R."/>
            <person name="Pangilinan J."/>
            <person name="Park H.-J."/>
            <person name="Ramirez L."/>
            <person name="Alfaro M."/>
            <person name="Sun H."/>
            <person name="Tritt A."/>
            <person name="Yoshinaga Y."/>
            <person name="Zwiers L.-H."/>
            <person name="Turgeon B."/>
            <person name="Goodwin S."/>
            <person name="Spatafora J."/>
            <person name="Crous P."/>
            <person name="Grigoriev I."/>
        </authorList>
    </citation>
    <scope>NUCLEOTIDE SEQUENCE</scope>
    <source>
        <strain evidence="5">CBS 269.34</strain>
    </source>
</reference>
<keyword evidence="6" id="KW-1185">Reference proteome</keyword>
<dbReference type="PANTHER" id="PTHR16943:SF15">
    <property type="entry name" value="DEHYDRATASE (PRPD), PUTATIVE-RELATED"/>
    <property type="match status" value="1"/>
</dbReference>
<feature type="domain" description="MmgE/PrpD C-terminal" evidence="4">
    <location>
        <begin position="283"/>
        <end position="443"/>
    </location>
</feature>
<proteinExistence type="inferred from homology"/>
<dbReference type="Pfam" id="PF19305">
    <property type="entry name" value="MmgE_PrpD_C"/>
    <property type="match status" value="1"/>
</dbReference>
<dbReference type="AlphaFoldDB" id="A0A6A6R3Z8"/>
<dbReference type="GO" id="GO:0005739">
    <property type="term" value="C:mitochondrion"/>
    <property type="evidence" value="ECO:0007669"/>
    <property type="project" value="TreeGrafter"/>
</dbReference>
<evidence type="ECO:0000313" key="5">
    <source>
        <dbReference type="EMBL" id="KAF2499054.1"/>
    </source>
</evidence>
<dbReference type="InterPro" id="IPR036148">
    <property type="entry name" value="MmgE/PrpD_sf"/>
</dbReference>
<feature type="domain" description="MmgE/PrpD N-terminal" evidence="3">
    <location>
        <begin position="17"/>
        <end position="264"/>
    </location>
</feature>
<protein>
    <submittedName>
        <fullName evidence="5">2-methylcitrate dehydratase PrpD</fullName>
    </submittedName>
</protein>
<dbReference type="InterPro" id="IPR042183">
    <property type="entry name" value="MmgE/PrpD_sf_1"/>
</dbReference>
<dbReference type="GO" id="GO:0016829">
    <property type="term" value="F:lyase activity"/>
    <property type="evidence" value="ECO:0007669"/>
    <property type="project" value="InterPro"/>
</dbReference>
<evidence type="ECO:0000259" key="3">
    <source>
        <dbReference type="Pfam" id="PF03972"/>
    </source>
</evidence>
<dbReference type="Proteomes" id="UP000799750">
    <property type="component" value="Unassembled WGS sequence"/>
</dbReference>
<dbReference type="EMBL" id="MU004184">
    <property type="protein sequence ID" value="KAF2499054.1"/>
    <property type="molecule type" value="Genomic_DNA"/>
</dbReference>
<dbReference type="PANTHER" id="PTHR16943">
    <property type="entry name" value="2-METHYLCITRATE DEHYDRATASE-RELATED"/>
    <property type="match status" value="1"/>
</dbReference>
<dbReference type="InterPro" id="IPR005656">
    <property type="entry name" value="MmgE_PrpD"/>
</dbReference>
<organism evidence="5 6">
    <name type="scientific">Lophium mytilinum</name>
    <dbReference type="NCBI Taxonomy" id="390894"/>
    <lineage>
        <taxon>Eukaryota</taxon>
        <taxon>Fungi</taxon>
        <taxon>Dikarya</taxon>
        <taxon>Ascomycota</taxon>
        <taxon>Pezizomycotina</taxon>
        <taxon>Dothideomycetes</taxon>
        <taxon>Pleosporomycetidae</taxon>
        <taxon>Mytilinidiales</taxon>
        <taxon>Mytilinidiaceae</taxon>
        <taxon>Lophium</taxon>
    </lineage>
</organism>
<evidence type="ECO:0000256" key="1">
    <source>
        <dbReference type="ARBA" id="ARBA00006174"/>
    </source>
</evidence>
<evidence type="ECO:0000256" key="2">
    <source>
        <dbReference type="SAM" id="MobiDB-lite"/>
    </source>
</evidence>
<dbReference type="InterPro" id="IPR045336">
    <property type="entry name" value="MmgE_PrpD_N"/>
</dbReference>
<dbReference type="SUPFAM" id="SSF103378">
    <property type="entry name" value="2-methylcitrate dehydratase PrpD"/>
    <property type="match status" value="1"/>
</dbReference>